<dbReference type="UCSC" id="C33G8.4">
    <property type="organism name" value="c. elegans"/>
</dbReference>
<dbReference type="FunCoup" id="Q18399">
    <property type="interactions" value="811"/>
</dbReference>
<dbReference type="InterPro" id="IPR027913">
    <property type="entry name" value="DUF4473"/>
</dbReference>
<evidence type="ECO:0000256" key="1">
    <source>
        <dbReference type="SAM" id="SignalP"/>
    </source>
</evidence>
<dbReference type="Pfam" id="PF14747">
    <property type="entry name" value="DUF4473"/>
    <property type="match status" value="1"/>
</dbReference>
<reference evidence="2 3" key="1">
    <citation type="journal article" date="1998" name="Science">
        <title>Genome sequence of the nematode C. elegans: a platform for investigating biology.</title>
        <authorList>
            <consortium name="The C. elegans sequencing consortium"/>
            <person name="Sulson J.E."/>
            <person name="Waterston R."/>
        </authorList>
    </citation>
    <scope>NUCLEOTIDE SEQUENCE [LARGE SCALE GENOMIC DNA]</scope>
    <source>
        <strain evidence="2 3">Bristol N2</strain>
    </source>
</reference>
<dbReference type="PeptideAtlas" id="Q18399"/>
<dbReference type="PANTHER" id="PTHR33272">
    <property type="entry name" value="PROTEIN CBG22877-RELATED"/>
    <property type="match status" value="1"/>
</dbReference>
<dbReference type="Proteomes" id="UP000001940">
    <property type="component" value="Chromosome V"/>
</dbReference>
<feature type="chain" id="PRO_5004186807" evidence="1">
    <location>
        <begin position="18"/>
        <end position="109"/>
    </location>
</feature>
<dbReference type="WormBase" id="C33G8.4">
    <property type="protein sequence ID" value="CE06913"/>
    <property type="gene ID" value="WBGene00016362"/>
    <property type="gene designation" value="spig-10"/>
</dbReference>
<dbReference type="DIP" id="DIP-26037N"/>
<dbReference type="PANTHER" id="PTHR33272:SF10">
    <property type="entry name" value="INHIBITOR_I29 DOMAIN-CONTAINING PROTEIN"/>
    <property type="match status" value="1"/>
</dbReference>
<dbReference type="Bgee" id="WBGene00016362">
    <property type="expression patterns" value="Expressed in larva and 2 other cell types or tissues"/>
</dbReference>
<dbReference type="InParanoid" id="Q18399"/>
<accession>Q18399</accession>
<dbReference type="eggNOG" id="ENOG502TI56">
    <property type="taxonomic scope" value="Eukaryota"/>
</dbReference>
<dbReference type="PhylomeDB" id="Q18399"/>
<evidence type="ECO:0000313" key="4">
    <source>
        <dbReference type="WormBase" id="C33G8.4"/>
    </source>
</evidence>
<dbReference type="KEGG" id="cel:CELE_C33G8.4"/>
<dbReference type="STRING" id="6239.C33G8.4.1"/>
<dbReference type="EMBL" id="BX284605">
    <property type="protein sequence ID" value="CCD66528.1"/>
    <property type="molecule type" value="Genomic_DNA"/>
</dbReference>
<keyword evidence="5" id="KW-1267">Proteomics identification</keyword>
<protein>
    <submittedName>
        <fullName evidence="2">Inhibitor_I29 domain-containing protein</fullName>
    </submittedName>
</protein>
<evidence type="ECO:0007829" key="5">
    <source>
        <dbReference type="PeptideAtlas" id="Q18399"/>
    </source>
</evidence>
<feature type="signal peptide" evidence="1">
    <location>
        <begin position="1"/>
        <end position="17"/>
    </location>
</feature>
<dbReference type="HOGENOM" id="CLU_161560_1_1_1"/>
<keyword evidence="3" id="KW-1185">Reference proteome</keyword>
<organism evidence="2 3">
    <name type="scientific">Caenorhabditis elegans</name>
    <dbReference type="NCBI Taxonomy" id="6239"/>
    <lineage>
        <taxon>Eukaryota</taxon>
        <taxon>Metazoa</taxon>
        <taxon>Ecdysozoa</taxon>
        <taxon>Nematoda</taxon>
        <taxon>Chromadorea</taxon>
        <taxon>Rhabditida</taxon>
        <taxon>Rhabditina</taxon>
        <taxon>Rhabditomorpha</taxon>
        <taxon>Rhabditoidea</taxon>
        <taxon>Rhabditidae</taxon>
        <taxon>Peloderinae</taxon>
        <taxon>Caenorhabditis</taxon>
    </lineage>
</organism>
<dbReference type="PaxDb" id="6239-C33G8.4"/>
<gene>
    <name evidence="2 4" type="primary">spig-10</name>
    <name evidence="4" type="ORF">C33G8.4</name>
    <name evidence="2" type="ORF">CELE_C33G8.4</name>
</gene>
<dbReference type="OrthoDB" id="5841586at2759"/>
<dbReference type="CTD" id="183176"/>
<dbReference type="PIR" id="T34135">
    <property type="entry name" value="T34135"/>
</dbReference>
<sequence length="109" mass="11847">MCRFLVALLFTAISVYAGAPTAEEAKAEVVAAGVSEAAADGILKIAETYKGQFEAAKGDREAGKNVFHTFHAEVDKYMETQSEDDQIAYKAFVDKKKAELQKRNSTPKA</sequence>
<dbReference type="GeneID" id="183176"/>
<dbReference type="AGR" id="WB:WBGene00016362"/>
<dbReference type="IntAct" id="Q18399">
    <property type="interactions" value="2"/>
</dbReference>
<dbReference type="AlphaFoldDB" id="Q18399"/>
<name>Q18399_CAEEL</name>
<evidence type="ECO:0000313" key="3">
    <source>
        <dbReference type="Proteomes" id="UP000001940"/>
    </source>
</evidence>
<dbReference type="OMA" id="KYMETQS"/>
<evidence type="ECO:0000313" key="2">
    <source>
        <dbReference type="EMBL" id="CCD66528.1"/>
    </source>
</evidence>
<proteinExistence type="evidence at protein level"/>
<keyword evidence="1" id="KW-0732">Signal</keyword>
<dbReference type="RefSeq" id="NP_504773.1">
    <property type="nucleotide sequence ID" value="NM_072372.6"/>
</dbReference>